<dbReference type="GO" id="GO:0005384">
    <property type="term" value="F:manganese ion transmembrane transporter activity"/>
    <property type="evidence" value="ECO:0007669"/>
    <property type="project" value="InterPro"/>
</dbReference>
<evidence type="ECO:0000256" key="4">
    <source>
        <dbReference type="ARBA" id="ARBA00023136"/>
    </source>
</evidence>
<gene>
    <name evidence="6" type="ORF">D6D85_00040</name>
    <name evidence="7" type="ORF">EF810_06380</name>
</gene>
<evidence type="ECO:0008006" key="10">
    <source>
        <dbReference type="Google" id="ProtNLM"/>
    </source>
</evidence>
<evidence type="ECO:0000256" key="2">
    <source>
        <dbReference type="ARBA" id="ARBA00022692"/>
    </source>
</evidence>
<proteinExistence type="predicted"/>
<keyword evidence="8" id="KW-1185">Reference proteome</keyword>
<dbReference type="InterPro" id="IPR008217">
    <property type="entry name" value="Ccc1_fam"/>
</dbReference>
<comment type="caution">
    <text evidence="6">The sequence shown here is derived from an EMBL/GenBank/DDBJ whole genome shotgun (WGS) entry which is preliminary data.</text>
</comment>
<dbReference type="Proteomes" id="UP000316217">
    <property type="component" value="Unassembled WGS sequence"/>
</dbReference>
<feature type="transmembrane region" description="Helical" evidence="5">
    <location>
        <begin position="150"/>
        <end position="169"/>
    </location>
</feature>
<keyword evidence="2 5" id="KW-0812">Transmembrane</keyword>
<feature type="transmembrane region" description="Helical" evidence="5">
    <location>
        <begin position="176"/>
        <end position="196"/>
    </location>
</feature>
<dbReference type="EMBL" id="RCOS01000001">
    <property type="protein sequence ID" value="RSN79121.1"/>
    <property type="molecule type" value="Genomic_DNA"/>
</dbReference>
<evidence type="ECO:0000313" key="9">
    <source>
        <dbReference type="Proteomes" id="UP000316217"/>
    </source>
</evidence>
<evidence type="ECO:0000313" key="6">
    <source>
        <dbReference type="EMBL" id="RSN79121.1"/>
    </source>
</evidence>
<organism evidence="6 8">
    <name type="scientific">Candidatus Methanodesulfokora washburnensis</name>
    <dbReference type="NCBI Taxonomy" id="2478471"/>
    <lineage>
        <taxon>Archaea</taxon>
        <taxon>Thermoproteota</taxon>
        <taxon>Candidatus Korarchaeia</taxon>
        <taxon>Candidatus Korarchaeia incertae sedis</taxon>
        <taxon>Candidatus Methanodesulfokora</taxon>
    </lineage>
</organism>
<comment type="subcellular location">
    <subcellularLocation>
        <location evidence="1">Endomembrane system</location>
        <topology evidence="1">Multi-pass membrane protein</topology>
    </subcellularLocation>
</comment>
<evidence type="ECO:0000256" key="3">
    <source>
        <dbReference type="ARBA" id="ARBA00022989"/>
    </source>
</evidence>
<feature type="transmembrane region" description="Helical" evidence="5">
    <location>
        <begin position="58"/>
        <end position="79"/>
    </location>
</feature>
<reference evidence="7 9" key="2">
    <citation type="journal article" date="2019" name="Nat. Microbiol.">
        <title>Wide diversity of methane and short-chain alkane metabolisms in uncultured archaea.</title>
        <authorList>
            <person name="Borrel G."/>
            <person name="Adam P.S."/>
            <person name="McKay L.J."/>
            <person name="Chen L.X."/>
            <person name="Sierra-Garcia I.N."/>
            <person name="Sieber C.M."/>
            <person name="Letourneur Q."/>
            <person name="Ghozlane A."/>
            <person name="Andersen G.L."/>
            <person name="Li W.J."/>
            <person name="Hallam S.J."/>
            <person name="Muyzer G."/>
            <person name="de Oliveira V.M."/>
            <person name="Inskeep W.P."/>
            <person name="Banfield J.F."/>
            <person name="Gribaldo S."/>
        </authorList>
    </citation>
    <scope>NUCLEOTIDE SEQUENCE [LARGE SCALE GENOMIC DNA]</scope>
    <source>
        <strain evidence="7">NM4</strain>
    </source>
</reference>
<evidence type="ECO:0000256" key="5">
    <source>
        <dbReference type="SAM" id="Phobius"/>
    </source>
</evidence>
<evidence type="ECO:0000256" key="1">
    <source>
        <dbReference type="ARBA" id="ARBA00004127"/>
    </source>
</evidence>
<evidence type="ECO:0000313" key="8">
    <source>
        <dbReference type="Proteomes" id="UP000277582"/>
    </source>
</evidence>
<feature type="transmembrane region" description="Helical" evidence="5">
    <location>
        <begin position="30"/>
        <end position="52"/>
    </location>
</feature>
<keyword evidence="3 5" id="KW-1133">Transmembrane helix</keyword>
<accession>A0A3R9PKR8</accession>
<name>A0A3R9PKR8_9CREN</name>
<reference evidence="6 8" key="1">
    <citation type="submission" date="2018-10" db="EMBL/GenBank/DDBJ databases">
        <title>Co-occurring genomic capacity for anaerobic methane metabolism and dissimilatory sulfite reduction discovered in the Korarchaeota.</title>
        <authorList>
            <person name="Mckay L.J."/>
            <person name="Dlakic M."/>
            <person name="Fields M.W."/>
            <person name="Delmont T.O."/>
            <person name="Eren A.M."/>
            <person name="Jay Z.J."/>
            <person name="Klingelsmith K.B."/>
            <person name="Rusch D.B."/>
            <person name="Inskeep W.P."/>
        </authorList>
    </citation>
    <scope>NUCLEOTIDE SEQUENCE [LARGE SCALE GENOMIC DNA]</scope>
    <source>
        <strain evidence="6 8">MDKW</strain>
    </source>
</reference>
<dbReference type="AlphaFoldDB" id="A0A3R9PKR8"/>
<feature type="transmembrane region" description="Helical" evidence="5">
    <location>
        <begin position="112"/>
        <end position="138"/>
    </location>
</feature>
<dbReference type="Pfam" id="PF01988">
    <property type="entry name" value="VIT1"/>
    <property type="match status" value="1"/>
</dbReference>
<dbReference type="EMBL" id="RXII01000098">
    <property type="protein sequence ID" value="RZN59994.1"/>
    <property type="molecule type" value="Genomic_DNA"/>
</dbReference>
<dbReference type="GO" id="GO:0030026">
    <property type="term" value="P:intracellular manganese ion homeostasis"/>
    <property type="evidence" value="ECO:0007669"/>
    <property type="project" value="InterPro"/>
</dbReference>
<evidence type="ECO:0000313" key="7">
    <source>
        <dbReference type="EMBL" id="RZN59994.1"/>
    </source>
</evidence>
<dbReference type="Proteomes" id="UP000277582">
    <property type="component" value="Unassembled WGS sequence"/>
</dbReference>
<keyword evidence="4 5" id="KW-0472">Membrane</keyword>
<dbReference type="GO" id="GO:0012505">
    <property type="term" value="C:endomembrane system"/>
    <property type="evidence" value="ECO:0007669"/>
    <property type="project" value="UniProtKB-SubCell"/>
</dbReference>
<protein>
    <recommendedName>
        <fullName evidence="10">TIGR00267 family protein</fullName>
    </recommendedName>
</protein>
<sequence>MMIEVLGRLRKRLKRYISISGADEIIRRYAVINSFDGLIAAFGIVNGLSLSGNLRSELAVISCMSSGISMALSGFLGVYMSEKAEREADIKELERHLVSSLRGTEIDRAMRVSVLLAALIDSLSPLLSAFTVTIPFILSMYGVLTVEQAYYGFMVSSVALLASLGYAMGRRSGRGLRYSALMVLIGIIVAVLKIFVG</sequence>